<dbReference type="EMBL" id="AEIG01000055">
    <property type="protein sequence ID" value="EGG29360.1"/>
    <property type="molecule type" value="Genomic_DNA"/>
</dbReference>
<accession>F3L2P2</accession>
<evidence type="ECO:0000256" key="3">
    <source>
        <dbReference type="ARBA" id="ARBA00023125"/>
    </source>
</evidence>
<protein>
    <submittedName>
        <fullName evidence="7">Transcriptional regulator, TetR family</fullName>
    </submittedName>
</protein>
<dbReference type="RefSeq" id="WP_009576049.1">
    <property type="nucleotide sequence ID" value="NZ_AEIG01000055.1"/>
</dbReference>
<dbReference type="InterPro" id="IPR041490">
    <property type="entry name" value="KstR2_TetR_C"/>
</dbReference>
<evidence type="ECO:0000259" key="6">
    <source>
        <dbReference type="PROSITE" id="PS50977"/>
    </source>
</evidence>
<keyword evidence="4" id="KW-0804">Transcription</keyword>
<dbReference type="SUPFAM" id="SSF48498">
    <property type="entry name" value="Tetracyclin repressor-like, C-terminal domain"/>
    <property type="match status" value="2"/>
</dbReference>
<dbReference type="GO" id="GO:0000976">
    <property type="term" value="F:transcription cis-regulatory region binding"/>
    <property type="evidence" value="ECO:0007669"/>
    <property type="project" value="TreeGrafter"/>
</dbReference>
<dbReference type="Pfam" id="PF00440">
    <property type="entry name" value="TetR_N"/>
    <property type="match status" value="2"/>
</dbReference>
<proteinExistence type="predicted"/>
<keyword evidence="2" id="KW-0805">Transcription regulation</keyword>
<feature type="DNA-binding region" description="H-T-H motif" evidence="5">
    <location>
        <begin position="235"/>
        <end position="254"/>
    </location>
</feature>
<dbReference type="InterPro" id="IPR036271">
    <property type="entry name" value="Tet_transcr_reg_TetR-rel_C_sf"/>
</dbReference>
<dbReference type="Gene3D" id="1.10.10.60">
    <property type="entry name" value="Homeodomain-like"/>
    <property type="match status" value="2"/>
</dbReference>
<dbReference type="PRINTS" id="PR00455">
    <property type="entry name" value="HTHTETR"/>
</dbReference>
<dbReference type="InterPro" id="IPR009057">
    <property type="entry name" value="Homeodomain-like_sf"/>
</dbReference>
<name>F3L2P2_9GAMM</name>
<keyword evidence="1" id="KW-0678">Repressor</keyword>
<comment type="caution">
    <text evidence="7">The sequence shown here is derived from an EMBL/GenBank/DDBJ whole genome shotgun (WGS) entry which is preliminary data.</text>
</comment>
<evidence type="ECO:0000256" key="5">
    <source>
        <dbReference type="PROSITE-ProRule" id="PRU00335"/>
    </source>
</evidence>
<dbReference type="PANTHER" id="PTHR30055">
    <property type="entry name" value="HTH-TYPE TRANSCRIPTIONAL REGULATOR RUTR"/>
    <property type="match status" value="1"/>
</dbReference>
<reference evidence="7 8" key="1">
    <citation type="journal article" date="2011" name="J. Bacteriol.">
        <title>Genome sequence of strain IMCC3088, a proteorhodopsin-containing marine bacterium belonging to the OM60/NOR5 clade.</title>
        <authorList>
            <person name="Jang Y."/>
            <person name="Oh H.M."/>
            <person name="Kang I."/>
            <person name="Lee K."/>
            <person name="Yang S.J."/>
            <person name="Cho J.C."/>
        </authorList>
    </citation>
    <scope>NUCLEOTIDE SEQUENCE [LARGE SCALE GENOMIC DNA]</scope>
    <source>
        <strain evidence="7 8">IMCC3088</strain>
    </source>
</reference>
<organism evidence="7 8">
    <name type="scientific">Aequoribacter fuscus</name>
    <dbReference type="NCBI Taxonomy" id="2518989"/>
    <lineage>
        <taxon>Bacteria</taxon>
        <taxon>Pseudomonadati</taxon>
        <taxon>Pseudomonadota</taxon>
        <taxon>Gammaproteobacteria</taxon>
        <taxon>Cellvibrionales</taxon>
        <taxon>Halieaceae</taxon>
        <taxon>Aequoribacter</taxon>
    </lineage>
</organism>
<evidence type="ECO:0000313" key="7">
    <source>
        <dbReference type="EMBL" id="EGG29360.1"/>
    </source>
</evidence>
<evidence type="ECO:0000256" key="2">
    <source>
        <dbReference type="ARBA" id="ARBA00023015"/>
    </source>
</evidence>
<evidence type="ECO:0000256" key="4">
    <source>
        <dbReference type="ARBA" id="ARBA00023163"/>
    </source>
</evidence>
<sequence length="401" mass="45205">MSEAAKLFNSKGARATTLADVAATLGLTKTSLYYYVKTKEDLIYQCYKATLEGVLNTLSEIEQTQSSASDRIRAYINAHFDAIRLAKEGRGHHVAALLEIASLKEKRRTEIEAGYIAMFKKLRAFIQQGIDAGEFRQVRTTTSTRALIGALDWSFYWLEPVPNDEIPALAEAAASIILSGVAAAPYTYEQMPEQKLQSPPVQPGFDRDAQNRLKQEAFFKAGTRFFNRKGFSGTSLDEIAEFLNVSKGAFYYHINSKDELLYRCYDYSLDQIEAAYAPIVERDDQGLNKVVSTCHQLFGLQLSEAGPLVRYNTITALAEEHRKPILRRTNNTNRMMRHFLEQGIEDRTIRPINTLVAENLITGALNAAMELRAWRPIDNIHDTAIEYFDTLINGLLNPQEN</sequence>
<dbReference type="STRING" id="2518989.IMCC3088_1816"/>
<gene>
    <name evidence="7" type="ORF">IMCC3088_1816</name>
</gene>
<dbReference type="Gene3D" id="1.10.357.10">
    <property type="entry name" value="Tetracycline Repressor, domain 2"/>
    <property type="match status" value="2"/>
</dbReference>
<feature type="domain" description="HTH tetR-type" evidence="6">
    <location>
        <begin position="1"/>
        <end position="54"/>
    </location>
</feature>
<dbReference type="eggNOG" id="COG1309">
    <property type="taxonomic scope" value="Bacteria"/>
</dbReference>
<evidence type="ECO:0000313" key="8">
    <source>
        <dbReference type="Proteomes" id="UP000005615"/>
    </source>
</evidence>
<dbReference type="PANTHER" id="PTHR30055:SF175">
    <property type="entry name" value="HTH-TYPE TRANSCRIPTIONAL REPRESSOR KSTR2"/>
    <property type="match status" value="1"/>
</dbReference>
<dbReference type="Proteomes" id="UP000005615">
    <property type="component" value="Unassembled WGS sequence"/>
</dbReference>
<dbReference type="Pfam" id="PF17932">
    <property type="entry name" value="TetR_C_24"/>
    <property type="match status" value="1"/>
</dbReference>
<evidence type="ECO:0000256" key="1">
    <source>
        <dbReference type="ARBA" id="ARBA00022491"/>
    </source>
</evidence>
<feature type="DNA-binding region" description="H-T-H motif" evidence="5">
    <location>
        <begin position="17"/>
        <end position="36"/>
    </location>
</feature>
<dbReference type="PROSITE" id="PS50977">
    <property type="entry name" value="HTH_TETR_2"/>
    <property type="match status" value="2"/>
</dbReference>
<dbReference type="SUPFAM" id="SSF46689">
    <property type="entry name" value="Homeodomain-like"/>
    <property type="match status" value="2"/>
</dbReference>
<feature type="domain" description="HTH tetR-type" evidence="6">
    <location>
        <begin position="212"/>
        <end position="272"/>
    </location>
</feature>
<dbReference type="InterPro" id="IPR001647">
    <property type="entry name" value="HTH_TetR"/>
</dbReference>
<dbReference type="InterPro" id="IPR050109">
    <property type="entry name" value="HTH-type_TetR-like_transc_reg"/>
</dbReference>
<keyword evidence="8" id="KW-1185">Reference proteome</keyword>
<dbReference type="AlphaFoldDB" id="F3L2P2"/>
<keyword evidence="3 5" id="KW-0238">DNA-binding</keyword>
<dbReference type="GO" id="GO:0003700">
    <property type="term" value="F:DNA-binding transcription factor activity"/>
    <property type="evidence" value="ECO:0007669"/>
    <property type="project" value="TreeGrafter"/>
</dbReference>